<dbReference type="Pfam" id="PF00106">
    <property type="entry name" value="adh_short"/>
    <property type="match status" value="1"/>
</dbReference>
<reference evidence="4 5" key="1">
    <citation type="submission" date="2022-09" db="EMBL/GenBank/DDBJ databases">
        <authorList>
            <person name="Palmer J.M."/>
        </authorList>
    </citation>
    <scope>NUCLEOTIDE SEQUENCE [LARGE SCALE GENOMIC DNA]</scope>
    <source>
        <strain evidence="4 5">DSM 7382</strain>
    </source>
</reference>
<organism evidence="4 5">
    <name type="scientific">Cerrena zonata</name>
    <dbReference type="NCBI Taxonomy" id="2478898"/>
    <lineage>
        <taxon>Eukaryota</taxon>
        <taxon>Fungi</taxon>
        <taxon>Dikarya</taxon>
        <taxon>Basidiomycota</taxon>
        <taxon>Agaricomycotina</taxon>
        <taxon>Agaricomycetes</taxon>
        <taxon>Polyporales</taxon>
        <taxon>Cerrenaceae</taxon>
        <taxon>Cerrena</taxon>
    </lineage>
</organism>
<dbReference type="InterPro" id="IPR036291">
    <property type="entry name" value="NAD(P)-bd_dom_sf"/>
</dbReference>
<dbReference type="PANTHER" id="PTHR42901:SF1">
    <property type="entry name" value="ALCOHOL DEHYDROGENASE"/>
    <property type="match status" value="1"/>
</dbReference>
<accession>A0AAW0GLH6</accession>
<dbReference type="InterPro" id="IPR002347">
    <property type="entry name" value="SDR_fam"/>
</dbReference>
<dbReference type="PRINTS" id="PR00081">
    <property type="entry name" value="GDHRDH"/>
</dbReference>
<dbReference type="SUPFAM" id="SSF51735">
    <property type="entry name" value="NAD(P)-binding Rossmann-fold domains"/>
    <property type="match status" value="1"/>
</dbReference>
<evidence type="ECO:0000256" key="1">
    <source>
        <dbReference type="ARBA" id="ARBA00006484"/>
    </source>
</evidence>
<dbReference type="Gene3D" id="3.40.50.720">
    <property type="entry name" value="NAD(P)-binding Rossmann-like Domain"/>
    <property type="match status" value="1"/>
</dbReference>
<dbReference type="Proteomes" id="UP001385951">
    <property type="component" value="Unassembled WGS sequence"/>
</dbReference>
<comment type="similarity">
    <text evidence="1 3">Belongs to the short-chain dehydrogenases/reductases (SDR) family.</text>
</comment>
<dbReference type="GO" id="GO:0016616">
    <property type="term" value="F:oxidoreductase activity, acting on the CH-OH group of donors, NAD or NADP as acceptor"/>
    <property type="evidence" value="ECO:0007669"/>
    <property type="project" value="UniProtKB-ARBA"/>
</dbReference>
<gene>
    <name evidence="4" type="ORF">QCA50_003135</name>
</gene>
<evidence type="ECO:0000313" key="5">
    <source>
        <dbReference type="Proteomes" id="UP001385951"/>
    </source>
</evidence>
<dbReference type="AlphaFoldDB" id="A0AAW0GLH6"/>
<name>A0AAW0GLH6_9APHY</name>
<dbReference type="FunFam" id="3.40.50.720:FF:000047">
    <property type="entry name" value="NADP-dependent L-serine/L-allo-threonine dehydrogenase"/>
    <property type="match status" value="1"/>
</dbReference>
<dbReference type="PANTHER" id="PTHR42901">
    <property type="entry name" value="ALCOHOL DEHYDROGENASE"/>
    <property type="match status" value="1"/>
</dbReference>
<keyword evidence="5" id="KW-1185">Reference proteome</keyword>
<evidence type="ECO:0000256" key="3">
    <source>
        <dbReference type="RuleBase" id="RU000363"/>
    </source>
</evidence>
<sequence length="269" mass="28900">MSVFNSSRLHNKNVLITGASVGIGAATALLFAKAGSNVILAARRVDALTVVADACKAAHKESGVQAGGKFAVVQLDVSDRKQIASFVEKIPEDLRKVDVLVNNAGFVLGVEKIGDISEDDMEAMFRTNVFGLISVTQQFVKDFRARNTGHIINIGSVAGREPYAGGGIYCATKHAVNSFNGTLLRELVDTKVRVTEIQPGMVETEFSVVRFRGDKSKADSVYQGLQPLVAQDIAEEIVWAASRPPHVNLAEVYVLPVNQASPTLSYRGN</sequence>
<proteinExistence type="inferred from homology"/>
<dbReference type="PRINTS" id="PR00080">
    <property type="entry name" value="SDRFAMILY"/>
</dbReference>
<comment type="caution">
    <text evidence="4">The sequence shown here is derived from an EMBL/GenBank/DDBJ whole genome shotgun (WGS) entry which is preliminary data.</text>
</comment>
<evidence type="ECO:0008006" key="6">
    <source>
        <dbReference type="Google" id="ProtNLM"/>
    </source>
</evidence>
<dbReference type="EMBL" id="JASBNA010000003">
    <property type="protein sequence ID" value="KAK7693566.1"/>
    <property type="molecule type" value="Genomic_DNA"/>
</dbReference>
<protein>
    <recommendedName>
        <fullName evidence="6">NAD(P)-binding protein</fullName>
    </recommendedName>
</protein>
<evidence type="ECO:0000256" key="2">
    <source>
        <dbReference type="ARBA" id="ARBA00023002"/>
    </source>
</evidence>
<evidence type="ECO:0000313" key="4">
    <source>
        <dbReference type="EMBL" id="KAK7693566.1"/>
    </source>
</evidence>
<keyword evidence="2" id="KW-0560">Oxidoreductase</keyword>